<keyword evidence="3" id="KW-1185">Reference proteome</keyword>
<reference evidence="2" key="1">
    <citation type="journal article" date="2022" name="bioRxiv">
        <title>Sequencing and chromosome-scale assembly of the giantPleurodeles waltlgenome.</title>
        <authorList>
            <person name="Brown T."/>
            <person name="Elewa A."/>
            <person name="Iarovenko S."/>
            <person name="Subramanian E."/>
            <person name="Araus A.J."/>
            <person name="Petzold A."/>
            <person name="Susuki M."/>
            <person name="Suzuki K.-i.T."/>
            <person name="Hayashi T."/>
            <person name="Toyoda A."/>
            <person name="Oliveira C."/>
            <person name="Osipova E."/>
            <person name="Leigh N.D."/>
            <person name="Simon A."/>
            <person name="Yun M.H."/>
        </authorList>
    </citation>
    <scope>NUCLEOTIDE SEQUENCE</scope>
    <source>
        <strain evidence="2">20211129_DDA</strain>
        <tissue evidence="2">Liver</tissue>
    </source>
</reference>
<dbReference type="Proteomes" id="UP001066276">
    <property type="component" value="Chromosome 12"/>
</dbReference>
<comment type="caution">
    <text evidence="2">The sequence shown here is derived from an EMBL/GenBank/DDBJ whole genome shotgun (WGS) entry which is preliminary data.</text>
</comment>
<feature type="compositionally biased region" description="Polar residues" evidence="1">
    <location>
        <begin position="1"/>
        <end position="11"/>
    </location>
</feature>
<proteinExistence type="predicted"/>
<name>A0AAV7L562_PLEWA</name>
<dbReference type="EMBL" id="JANPWB010000016">
    <property type="protein sequence ID" value="KAJ1085555.1"/>
    <property type="molecule type" value="Genomic_DNA"/>
</dbReference>
<evidence type="ECO:0000256" key="1">
    <source>
        <dbReference type="SAM" id="MobiDB-lite"/>
    </source>
</evidence>
<dbReference type="AlphaFoldDB" id="A0AAV7L562"/>
<feature type="compositionally biased region" description="Basic residues" evidence="1">
    <location>
        <begin position="29"/>
        <end position="45"/>
    </location>
</feature>
<protein>
    <submittedName>
        <fullName evidence="2">Uncharacterized protein</fullName>
    </submittedName>
</protein>
<evidence type="ECO:0000313" key="2">
    <source>
        <dbReference type="EMBL" id="KAJ1085555.1"/>
    </source>
</evidence>
<feature type="region of interest" description="Disordered" evidence="1">
    <location>
        <begin position="1"/>
        <end position="51"/>
    </location>
</feature>
<accession>A0AAV7L562</accession>
<gene>
    <name evidence="2" type="ORF">NDU88_005685</name>
</gene>
<evidence type="ECO:0000313" key="3">
    <source>
        <dbReference type="Proteomes" id="UP001066276"/>
    </source>
</evidence>
<organism evidence="2 3">
    <name type="scientific">Pleurodeles waltl</name>
    <name type="common">Iberian ribbed newt</name>
    <dbReference type="NCBI Taxonomy" id="8319"/>
    <lineage>
        <taxon>Eukaryota</taxon>
        <taxon>Metazoa</taxon>
        <taxon>Chordata</taxon>
        <taxon>Craniata</taxon>
        <taxon>Vertebrata</taxon>
        <taxon>Euteleostomi</taxon>
        <taxon>Amphibia</taxon>
        <taxon>Batrachia</taxon>
        <taxon>Caudata</taxon>
        <taxon>Salamandroidea</taxon>
        <taxon>Salamandridae</taxon>
        <taxon>Pleurodelinae</taxon>
        <taxon>Pleurodeles</taxon>
    </lineage>
</organism>
<sequence length="123" mass="13439">MLQQIQVSKSSRLYGGPPGSSDATPQAPRKQRTHRAGRSQPKRHAYNCDRTYRPLLTKTTDADAQRACIFKGGHDPTGISLKTSACTGDRPTRATRPHGHVSISRSTRPAHLRATSHTVPLGF</sequence>
<feature type="region of interest" description="Disordered" evidence="1">
    <location>
        <begin position="79"/>
        <end position="106"/>
    </location>
</feature>